<dbReference type="Pfam" id="PF07731">
    <property type="entry name" value="Cu-oxidase_2"/>
    <property type="match status" value="1"/>
</dbReference>
<comment type="similarity">
    <text evidence="1">Belongs to the multicopper oxidase family.</text>
</comment>
<dbReference type="SUPFAM" id="SSF49503">
    <property type="entry name" value="Cupredoxins"/>
    <property type="match status" value="1"/>
</dbReference>
<protein>
    <recommendedName>
        <fullName evidence="2">Plastocyanin-like domain-containing protein</fullName>
    </recommendedName>
</protein>
<dbReference type="Gene3D" id="2.60.40.420">
    <property type="entry name" value="Cupredoxins - blue copper proteins"/>
    <property type="match status" value="1"/>
</dbReference>
<dbReference type="Proteomes" id="UP000007015">
    <property type="component" value="Chromosome 5"/>
</dbReference>
<dbReference type="EMBL" id="CM000130">
    <property type="protein sequence ID" value="EAY98311.1"/>
    <property type="molecule type" value="Genomic_DNA"/>
</dbReference>
<evidence type="ECO:0000259" key="2">
    <source>
        <dbReference type="Pfam" id="PF07731"/>
    </source>
</evidence>
<reference evidence="3 4" key="1">
    <citation type="journal article" date="2005" name="PLoS Biol.">
        <title>The genomes of Oryza sativa: a history of duplications.</title>
        <authorList>
            <person name="Yu J."/>
            <person name="Wang J."/>
            <person name="Lin W."/>
            <person name="Li S."/>
            <person name="Li H."/>
            <person name="Zhou J."/>
            <person name="Ni P."/>
            <person name="Dong W."/>
            <person name="Hu S."/>
            <person name="Zeng C."/>
            <person name="Zhang J."/>
            <person name="Zhang Y."/>
            <person name="Li R."/>
            <person name="Xu Z."/>
            <person name="Li S."/>
            <person name="Li X."/>
            <person name="Zheng H."/>
            <person name="Cong L."/>
            <person name="Lin L."/>
            <person name="Yin J."/>
            <person name="Geng J."/>
            <person name="Li G."/>
            <person name="Shi J."/>
            <person name="Liu J."/>
            <person name="Lv H."/>
            <person name="Li J."/>
            <person name="Wang J."/>
            <person name="Deng Y."/>
            <person name="Ran L."/>
            <person name="Shi X."/>
            <person name="Wang X."/>
            <person name="Wu Q."/>
            <person name="Li C."/>
            <person name="Ren X."/>
            <person name="Wang J."/>
            <person name="Wang X."/>
            <person name="Li D."/>
            <person name="Liu D."/>
            <person name="Zhang X."/>
            <person name="Ji Z."/>
            <person name="Zhao W."/>
            <person name="Sun Y."/>
            <person name="Zhang Z."/>
            <person name="Bao J."/>
            <person name="Han Y."/>
            <person name="Dong L."/>
            <person name="Ji J."/>
            <person name="Chen P."/>
            <person name="Wu S."/>
            <person name="Liu J."/>
            <person name="Xiao Y."/>
            <person name="Bu D."/>
            <person name="Tan J."/>
            <person name="Yang L."/>
            <person name="Ye C."/>
            <person name="Zhang J."/>
            <person name="Xu J."/>
            <person name="Zhou Y."/>
            <person name="Yu Y."/>
            <person name="Zhang B."/>
            <person name="Zhuang S."/>
            <person name="Wei H."/>
            <person name="Liu B."/>
            <person name="Lei M."/>
            <person name="Yu H."/>
            <person name="Li Y."/>
            <person name="Xu H."/>
            <person name="Wei S."/>
            <person name="He X."/>
            <person name="Fang L."/>
            <person name="Zhang Z."/>
            <person name="Zhang Y."/>
            <person name="Huang X."/>
            <person name="Su Z."/>
            <person name="Tong W."/>
            <person name="Li J."/>
            <person name="Tong Z."/>
            <person name="Li S."/>
            <person name="Ye J."/>
            <person name="Wang L."/>
            <person name="Fang L."/>
            <person name="Lei T."/>
            <person name="Chen C."/>
            <person name="Chen H."/>
            <person name="Xu Z."/>
            <person name="Li H."/>
            <person name="Huang H."/>
            <person name="Zhang F."/>
            <person name="Xu H."/>
            <person name="Li N."/>
            <person name="Zhao C."/>
            <person name="Li S."/>
            <person name="Dong L."/>
            <person name="Huang Y."/>
            <person name="Li L."/>
            <person name="Xi Y."/>
            <person name="Qi Q."/>
            <person name="Li W."/>
            <person name="Zhang B."/>
            <person name="Hu W."/>
            <person name="Zhang Y."/>
            <person name="Tian X."/>
            <person name="Jiao Y."/>
            <person name="Liang X."/>
            <person name="Jin J."/>
            <person name="Gao L."/>
            <person name="Zheng W."/>
            <person name="Hao B."/>
            <person name="Liu S."/>
            <person name="Wang W."/>
            <person name="Yuan L."/>
            <person name="Cao M."/>
            <person name="McDermott J."/>
            <person name="Samudrala R."/>
            <person name="Wang J."/>
            <person name="Wong G.K."/>
            <person name="Yang H."/>
        </authorList>
    </citation>
    <scope>NUCLEOTIDE SEQUENCE [LARGE SCALE GENOMIC DNA]</scope>
    <source>
        <strain evidence="4">cv. 93-11</strain>
    </source>
</reference>
<dbReference type="PANTHER" id="PTHR11709:SF383">
    <property type="entry name" value="LACCASE-12"/>
    <property type="match status" value="1"/>
</dbReference>
<evidence type="ECO:0000256" key="1">
    <source>
        <dbReference type="ARBA" id="ARBA00010609"/>
    </source>
</evidence>
<dbReference type="OMA" id="VESHKLH"/>
<dbReference type="InterPro" id="IPR008972">
    <property type="entry name" value="Cupredoxin"/>
</dbReference>
<dbReference type="AlphaFoldDB" id="A2Y5F1"/>
<evidence type="ECO:0000313" key="4">
    <source>
        <dbReference type="Proteomes" id="UP000007015"/>
    </source>
</evidence>
<gene>
    <name evidence="3" type="ORF">OsI_20219</name>
</gene>
<dbReference type="HOGENOM" id="CLU_182560_0_0_1"/>
<dbReference type="GO" id="GO:0005507">
    <property type="term" value="F:copper ion binding"/>
    <property type="evidence" value="ECO:0007669"/>
    <property type="project" value="InterPro"/>
</dbReference>
<keyword evidence="4" id="KW-1185">Reference proteome</keyword>
<accession>A2Y5F1</accession>
<feature type="domain" description="Plastocyanin-like" evidence="2">
    <location>
        <begin position="7"/>
        <end position="74"/>
    </location>
</feature>
<sequence length="98" mass="10339">MQDTSILGAESHPLHLHGFNFFVVGQGFGNFDPINDPAKFNLYDPVERNTVGVPAGGWVAIRFHADNPGMCVVHALSLGGAHELGTENGVAGAGWQPS</sequence>
<dbReference type="Gramene" id="BGIOSGA017918-TA">
    <property type="protein sequence ID" value="BGIOSGA017918-PA"/>
    <property type="gene ID" value="BGIOSGA017918"/>
</dbReference>
<dbReference type="STRING" id="39946.A2Y5F1"/>
<dbReference type="InterPro" id="IPR045087">
    <property type="entry name" value="Cu-oxidase_fam"/>
</dbReference>
<dbReference type="InterPro" id="IPR011706">
    <property type="entry name" value="Cu-oxidase_C"/>
</dbReference>
<dbReference type="GO" id="GO:0016491">
    <property type="term" value="F:oxidoreductase activity"/>
    <property type="evidence" value="ECO:0007669"/>
    <property type="project" value="InterPro"/>
</dbReference>
<evidence type="ECO:0000313" key="3">
    <source>
        <dbReference type="EMBL" id="EAY98311.1"/>
    </source>
</evidence>
<organism evidence="3 4">
    <name type="scientific">Oryza sativa subsp. indica</name>
    <name type="common">Rice</name>
    <dbReference type="NCBI Taxonomy" id="39946"/>
    <lineage>
        <taxon>Eukaryota</taxon>
        <taxon>Viridiplantae</taxon>
        <taxon>Streptophyta</taxon>
        <taxon>Embryophyta</taxon>
        <taxon>Tracheophyta</taxon>
        <taxon>Spermatophyta</taxon>
        <taxon>Magnoliopsida</taxon>
        <taxon>Liliopsida</taxon>
        <taxon>Poales</taxon>
        <taxon>Poaceae</taxon>
        <taxon>BOP clade</taxon>
        <taxon>Oryzoideae</taxon>
        <taxon>Oryzeae</taxon>
        <taxon>Oryzinae</taxon>
        <taxon>Oryza</taxon>
        <taxon>Oryza sativa</taxon>
    </lineage>
</organism>
<proteinExistence type="inferred from homology"/>
<name>A2Y5F1_ORYSI</name>
<dbReference type="PANTHER" id="PTHR11709">
    <property type="entry name" value="MULTI-COPPER OXIDASE"/>
    <property type="match status" value="1"/>
</dbReference>